<evidence type="ECO:0000256" key="4">
    <source>
        <dbReference type="ARBA" id="ARBA00022980"/>
    </source>
</evidence>
<comment type="similarity">
    <text evidence="1 6 7">Belongs to the universal ribosomal protein uS17 family.</text>
</comment>
<comment type="subunit">
    <text evidence="6">Part of the 30S ribosomal subunit.</text>
</comment>
<evidence type="ECO:0000256" key="6">
    <source>
        <dbReference type="HAMAP-Rule" id="MF_01345"/>
    </source>
</evidence>
<protein>
    <recommendedName>
        <fullName evidence="6">Small ribosomal subunit protein uS17</fullName>
    </recommendedName>
</protein>
<dbReference type="SUPFAM" id="SSF50249">
    <property type="entry name" value="Nucleic acid-binding proteins"/>
    <property type="match status" value="1"/>
</dbReference>
<dbReference type="NCBIfam" id="NF004123">
    <property type="entry name" value="PRK05610.1"/>
    <property type="match status" value="1"/>
</dbReference>
<evidence type="ECO:0000256" key="3">
    <source>
        <dbReference type="ARBA" id="ARBA00022884"/>
    </source>
</evidence>
<dbReference type="PANTHER" id="PTHR10744">
    <property type="entry name" value="40S RIBOSOMAL PROTEIN S11 FAMILY MEMBER"/>
    <property type="match status" value="1"/>
</dbReference>
<evidence type="ECO:0000256" key="1">
    <source>
        <dbReference type="ARBA" id="ARBA00010254"/>
    </source>
</evidence>
<evidence type="ECO:0000256" key="2">
    <source>
        <dbReference type="ARBA" id="ARBA00022730"/>
    </source>
</evidence>
<dbReference type="PANTHER" id="PTHR10744:SF1">
    <property type="entry name" value="SMALL RIBOSOMAL SUBUNIT PROTEIN US17M"/>
    <property type="match status" value="1"/>
</dbReference>
<accession>A0ABY8MG03</accession>
<evidence type="ECO:0000313" key="9">
    <source>
        <dbReference type="Proteomes" id="UP001228690"/>
    </source>
</evidence>
<gene>
    <name evidence="6 8" type="primary">rpsQ</name>
    <name evidence="8" type="ORF">P0082_10620</name>
</gene>
<dbReference type="InterPro" id="IPR019984">
    <property type="entry name" value="Ribosomal_uS17_bact/chlr"/>
</dbReference>
<keyword evidence="3 6" id="KW-0694">RNA-binding</keyword>
<dbReference type="HAMAP" id="MF_01345_B">
    <property type="entry name" value="Ribosomal_uS17_B"/>
    <property type="match status" value="1"/>
</dbReference>
<keyword evidence="2 6" id="KW-0699">rRNA-binding</keyword>
<dbReference type="InterPro" id="IPR019979">
    <property type="entry name" value="Ribosomal_uS17_CS"/>
</dbReference>
<dbReference type="GO" id="GO:0005840">
    <property type="term" value="C:ribosome"/>
    <property type="evidence" value="ECO:0007669"/>
    <property type="project" value="UniProtKB-KW"/>
</dbReference>
<dbReference type="Proteomes" id="UP001228690">
    <property type="component" value="Chromosome"/>
</dbReference>
<proteinExistence type="inferred from homology"/>
<dbReference type="PRINTS" id="PR00973">
    <property type="entry name" value="RIBOSOMALS17"/>
</dbReference>
<comment type="function">
    <text evidence="6">One of the primary rRNA binding proteins, it binds specifically to the 5'-end of 16S ribosomal RNA.</text>
</comment>
<dbReference type="Pfam" id="PF00366">
    <property type="entry name" value="Ribosomal_S17"/>
    <property type="match status" value="1"/>
</dbReference>
<dbReference type="InterPro" id="IPR012340">
    <property type="entry name" value="NA-bd_OB-fold"/>
</dbReference>
<dbReference type="InterPro" id="IPR000266">
    <property type="entry name" value="Ribosomal_uS17"/>
</dbReference>
<organism evidence="8 9">
    <name type="scientific">Candidatus Haliotispira prima</name>
    <dbReference type="NCBI Taxonomy" id="3034016"/>
    <lineage>
        <taxon>Bacteria</taxon>
        <taxon>Pseudomonadati</taxon>
        <taxon>Spirochaetota</taxon>
        <taxon>Spirochaetia</taxon>
        <taxon>Spirochaetales</taxon>
        <taxon>Spirochaetaceae</taxon>
        <taxon>Candidatus Haliotispira</taxon>
    </lineage>
</organism>
<sequence>MKANKKTFIGIVVSDKMEKSIVVKVSTRRLHPMYKKYVAWSKKYKAHDEANDANVGDRVRIVECRPVSKEKCWKLIEVVERAR</sequence>
<keyword evidence="9" id="KW-1185">Reference proteome</keyword>
<evidence type="ECO:0000256" key="7">
    <source>
        <dbReference type="RuleBase" id="RU003872"/>
    </source>
</evidence>
<keyword evidence="5 6" id="KW-0687">Ribonucleoprotein</keyword>
<dbReference type="RefSeq" id="WP_326927111.1">
    <property type="nucleotide sequence ID" value="NZ_CP123443.1"/>
</dbReference>
<dbReference type="NCBIfam" id="TIGR03635">
    <property type="entry name" value="uS17_bact"/>
    <property type="match status" value="1"/>
</dbReference>
<name>A0ABY8MG03_9SPIO</name>
<evidence type="ECO:0000313" key="8">
    <source>
        <dbReference type="EMBL" id="WGK68924.1"/>
    </source>
</evidence>
<reference evidence="8 9" key="1">
    <citation type="submission" date="2023-04" db="EMBL/GenBank/DDBJ databases">
        <title>Spirochaete genome identified in red abalone sample constitutes a novel genus.</title>
        <authorList>
            <person name="Sharma S.P."/>
            <person name="Purcell C.M."/>
            <person name="Hyde J.R."/>
            <person name="Severin A.J."/>
        </authorList>
    </citation>
    <scope>NUCLEOTIDE SEQUENCE [LARGE SCALE GENOMIC DNA]</scope>
    <source>
        <strain evidence="8 9">SP-2023</strain>
    </source>
</reference>
<dbReference type="CDD" id="cd00364">
    <property type="entry name" value="Ribosomal_uS17"/>
    <property type="match status" value="1"/>
</dbReference>
<dbReference type="Gene3D" id="2.40.50.140">
    <property type="entry name" value="Nucleic acid-binding proteins"/>
    <property type="match status" value="1"/>
</dbReference>
<keyword evidence="4 6" id="KW-0689">Ribosomal protein</keyword>
<evidence type="ECO:0000256" key="5">
    <source>
        <dbReference type="ARBA" id="ARBA00023274"/>
    </source>
</evidence>
<dbReference type="EMBL" id="CP123443">
    <property type="protein sequence ID" value="WGK68924.1"/>
    <property type="molecule type" value="Genomic_DNA"/>
</dbReference>
<dbReference type="PROSITE" id="PS00056">
    <property type="entry name" value="RIBOSOMAL_S17"/>
    <property type="match status" value="1"/>
</dbReference>